<dbReference type="GO" id="GO:0003677">
    <property type="term" value="F:DNA binding"/>
    <property type="evidence" value="ECO:0007669"/>
    <property type="project" value="InterPro"/>
</dbReference>
<evidence type="ECO:0000256" key="1">
    <source>
        <dbReference type="ARBA" id="ARBA00023015"/>
    </source>
</evidence>
<protein>
    <submittedName>
        <fullName evidence="5">Fungal-specific transcription factor domain-containing protein</fullName>
    </submittedName>
</protein>
<dbReference type="GO" id="GO:0008270">
    <property type="term" value="F:zinc ion binding"/>
    <property type="evidence" value="ECO:0007669"/>
    <property type="project" value="InterPro"/>
</dbReference>
<evidence type="ECO:0000313" key="5">
    <source>
        <dbReference type="EMBL" id="KAE8381502.1"/>
    </source>
</evidence>
<proteinExistence type="predicted"/>
<dbReference type="Proteomes" id="UP000326198">
    <property type="component" value="Unassembled WGS sequence"/>
</dbReference>
<evidence type="ECO:0000256" key="2">
    <source>
        <dbReference type="ARBA" id="ARBA00023163"/>
    </source>
</evidence>
<dbReference type="InterPro" id="IPR052761">
    <property type="entry name" value="Fungal_Detox/Toxin_TFs"/>
</dbReference>
<name>A0A5N7BI68_9EURO</name>
<dbReference type="GO" id="GO:0006351">
    <property type="term" value="P:DNA-templated transcription"/>
    <property type="evidence" value="ECO:0007669"/>
    <property type="project" value="InterPro"/>
</dbReference>
<gene>
    <name evidence="5" type="ORF">BDV26DRAFT_78057</name>
</gene>
<dbReference type="OrthoDB" id="4451586at2759"/>
<dbReference type="CDD" id="cd12148">
    <property type="entry name" value="fungal_TF_MHR"/>
    <property type="match status" value="1"/>
</dbReference>
<sequence>MMEILLDYLEEDSKTILLGVAPQALLPSPETYSVNDLPGFVRPIPTAIGGNKYEHLLLQGALTLPSFPLQHALLEAFFECVLPTMPVIDWQSVCKIVNNKEGGQGQISLLLFQAIMFSATAFVNLDDLQKAGYSNREDASEALFQKAHLLYKSRYESDPLTNIQALLLMTHRTKTTDGKDSRYWLELAVSLALRMGFFRDLPGGNAGHYSNRLRRRIAWTCYMADSLISLRLRCVPLIRSVDFNLSMLTEDDFDFGHIPMKHQLLLPGGSFSERLEIQKCLADICVSQAQLCLCIRRVLHVQARRNSVRSSSEATATAPDSPNGYHSDHLTSIWMSEKALADWEYSLPPICQRPPKLFEVSGSESPTVTLHRNVLHMVYHGVICVLYQSQKFQSSTPRMQQAAKQITNIATELDRMNLLHSLPIIGSTTILIAMIIHLAEVQASSTIQQRATMKDIQSCIELMKSLQDVHSCMNTVSDLILTTLQKCSP</sequence>
<keyword evidence="3" id="KW-0539">Nucleus</keyword>
<evidence type="ECO:0000256" key="3">
    <source>
        <dbReference type="ARBA" id="ARBA00023242"/>
    </source>
</evidence>
<dbReference type="PANTHER" id="PTHR47425:SF2">
    <property type="entry name" value="FARB-RELATED"/>
    <property type="match status" value="1"/>
</dbReference>
<dbReference type="InterPro" id="IPR007219">
    <property type="entry name" value="XnlR_reg_dom"/>
</dbReference>
<dbReference type="AlphaFoldDB" id="A0A5N7BI68"/>
<keyword evidence="6" id="KW-1185">Reference proteome</keyword>
<dbReference type="PANTHER" id="PTHR47425">
    <property type="entry name" value="FARB-RELATED"/>
    <property type="match status" value="1"/>
</dbReference>
<reference evidence="5 6" key="1">
    <citation type="submission" date="2019-04" db="EMBL/GenBank/DDBJ databases">
        <title>Friends and foes A comparative genomics studyof 23 Aspergillus species from section Flavi.</title>
        <authorList>
            <consortium name="DOE Joint Genome Institute"/>
            <person name="Kjaerbolling I."/>
            <person name="Vesth T."/>
            <person name="Frisvad J.C."/>
            <person name="Nybo J.L."/>
            <person name="Theobald S."/>
            <person name="Kildgaard S."/>
            <person name="Isbrandt T."/>
            <person name="Kuo A."/>
            <person name="Sato A."/>
            <person name="Lyhne E.K."/>
            <person name="Kogle M.E."/>
            <person name="Wiebenga A."/>
            <person name="Kun R.S."/>
            <person name="Lubbers R.J."/>
            <person name="Makela M.R."/>
            <person name="Barry K."/>
            <person name="Chovatia M."/>
            <person name="Clum A."/>
            <person name="Daum C."/>
            <person name="Haridas S."/>
            <person name="He G."/>
            <person name="LaButti K."/>
            <person name="Lipzen A."/>
            <person name="Mondo S."/>
            <person name="Riley R."/>
            <person name="Salamov A."/>
            <person name="Simmons B.A."/>
            <person name="Magnuson J.K."/>
            <person name="Henrissat B."/>
            <person name="Mortensen U.H."/>
            <person name="Larsen T.O."/>
            <person name="Devries R.P."/>
            <person name="Grigoriev I.V."/>
            <person name="Machida M."/>
            <person name="Baker S.E."/>
            <person name="Andersen M.R."/>
        </authorList>
    </citation>
    <scope>NUCLEOTIDE SEQUENCE [LARGE SCALE GENOMIC DNA]</scope>
    <source>
        <strain evidence="5 6">IBT 29228</strain>
    </source>
</reference>
<keyword evidence="1" id="KW-0805">Transcription regulation</keyword>
<dbReference type="SMART" id="SM00906">
    <property type="entry name" value="Fungal_trans"/>
    <property type="match status" value="1"/>
</dbReference>
<feature type="domain" description="Xylanolytic transcriptional activator regulatory" evidence="4">
    <location>
        <begin position="181"/>
        <end position="254"/>
    </location>
</feature>
<dbReference type="EMBL" id="ML736170">
    <property type="protein sequence ID" value="KAE8381502.1"/>
    <property type="molecule type" value="Genomic_DNA"/>
</dbReference>
<keyword evidence="2" id="KW-0804">Transcription</keyword>
<organism evidence="5 6">
    <name type="scientific">Aspergillus bertholletiae</name>
    <dbReference type="NCBI Taxonomy" id="1226010"/>
    <lineage>
        <taxon>Eukaryota</taxon>
        <taxon>Fungi</taxon>
        <taxon>Dikarya</taxon>
        <taxon>Ascomycota</taxon>
        <taxon>Pezizomycotina</taxon>
        <taxon>Eurotiomycetes</taxon>
        <taxon>Eurotiomycetidae</taxon>
        <taxon>Eurotiales</taxon>
        <taxon>Aspergillaceae</taxon>
        <taxon>Aspergillus</taxon>
        <taxon>Aspergillus subgen. Circumdati</taxon>
    </lineage>
</organism>
<accession>A0A5N7BI68</accession>
<evidence type="ECO:0000313" key="6">
    <source>
        <dbReference type="Proteomes" id="UP000326198"/>
    </source>
</evidence>
<evidence type="ECO:0000259" key="4">
    <source>
        <dbReference type="SMART" id="SM00906"/>
    </source>
</evidence>
<dbReference type="Pfam" id="PF04082">
    <property type="entry name" value="Fungal_trans"/>
    <property type="match status" value="1"/>
</dbReference>